<reference evidence="2" key="1">
    <citation type="submission" date="2020-03" db="EMBL/GenBank/DDBJ databases">
        <authorList>
            <person name="Weist P."/>
        </authorList>
    </citation>
    <scope>NUCLEOTIDE SEQUENCE</scope>
</reference>
<dbReference type="Proteomes" id="UP001153269">
    <property type="component" value="Unassembled WGS sequence"/>
</dbReference>
<feature type="region of interest" description="Disordered" evidence="1">
    <location>
        <begin position="94"/>
        <end position="116"/>
    </location>
</feature>
<evidence type="ECO:0000313" key="3">
    <source>
        <dbReference type="Proteomes" id="UP001153269"/>
    </source>
</evidence>
<dbReference type="AlphaFoldDB" id="A0A9N7VNS0"/>
<feature type="region of interest" description="Disordered" evidence="1">
    <location>
        <begin position="34"/>
        <end position="58"/>
    </location>
</feature>
<gene>
    <name evidence="2" type="ORF">PLEPLA_LOCUS39279</name>
</gene>
<organism evidence="2 3">
    <name type="scientific">Pleuronectes platessa</name>
    <name type="common">European plaice</name>
    <dbReference type="NCBI Taxonomy" id="8262"/>
    <lineage>
        <taxon>Eukaryota</taxon>
        <taxon>Metazoa</taxon>
        <taxon>Chordata</taxon>
        <taxon>Craniata</taxon>
        <taxon>Vertebrata</taxon>
        <taxon>Euteleostomi</taxon>
        <taxon>Actinopterygii</taxon>
        <taxon>Neopterygii</taxon>
        <taxon>Teleostei</taxon>
        <taxon>Neoteleostei</taxon>
        <taxon>Acanthomorphata</taxon>
        <taxon>Carangaria</taxon>
        <taxon>Pleuronectiformes</taxon>
        <taxon>Pleuronectoidei</taxon>
        <taxon>Pleuronectidae</taxon>
        <taxon>Pleuronectes</taxon>
    </lineage>
</organism>
<comment type="caution">
    <text evidence="2">The sequence shown here is derived from an EMBL/GenBank/DDBJ whole genome shotgun (WGS) entry which is preliminary data.</text>
</comment>
<evidence type="ECO:0000313" key="2">
    <source>
        <dbReference type="EMBL" id="CAB1451585.1"/>
    </source>
</evidence>
<name>A0A9N7VNS0_PLEPL</name>
<dbReference type="PANTHER" id="PTHR33862">
    <property type="entry name" value="OROFACIAL CLEFT 1 CANDIDATE GENE 1 PROTEIN"/>
    <property type="match status" value="1"/>
</dbReference>
<keyword evidence="3" id="KW-1185">Reference proteome</keyword>
<protein>
    <submittedName>
        <fullName evidence="2">Uncharacterized protein</fullName>
    </submittedName>
</protein>
<accession>A0A9N7VNS0</accession>
<dbReference type="InterPro" id="IPR031390">
    <property type="entry name" value="OFCC1"/>
</dbReference>
<feature type="compositionally biased region" description="Basic and acidic residues" evidence="1">
    <location>
        <begin position="44"/>
        <end position="56"/>
    </location>
</feature>
<dbReference type="EMBL" id="CADEAL010004092">
    <property type="protein sequence ID" value="CAB1451585.1"/>
    <property type="molecule type" value="Genomic_DNA"/>
</dbReference>
<dbReference type="PANTHER" id="PTHR33862:SF3">
    <property type="entry name" value="OROFACIAL CLEFT 1 CANDIDATE GENE 1 PROTEIN"/>
    <property type="match status" value="1"/>
</dbReference>
<sequence length="116" mass="12326">MSAAVPSPLPVSPALPPVCHVAVNDYVWTAEDPLPESAASSNDALREGPPHPEGETSTHVVVHTLYLSGQGQRYRHFLRQSNGAIVEDSLSRLPVTQPAVRTDAQDGGGDSSPDQY</sequence>
<evidence type="ECO:0000256" key="1">
    <source>
        <dbReference type="SAM" id="MobiDB-lite"/>
    </source>
</evidence>
<proteinExistence type="predicted"/>